<dbReference type="AlphaFoldDB" id="X1HVM5"/>
<dbReference type="EMBL" id="BARU01016483">
    <property type="protein sequence ID" value="GAH61120.1"/>
    <property type="molecule type" value="Genomic_DNA"/>
</dbReference>
<feature type="non-terminal residue" evidence="1">
    <location>
        <position position="1"/>
    </location>
</feature>
<sequence>KFQDQEDLLHDIIIGLAEIAKRRIANGQDFTEPAMVRTAEHIKDNYWYRHYAYSNGLDCRHCSKEQKAKCKWNWGHSDWAYTDCHRAIQLESLNQPVTDQGGNISELGNLIADDSALDLQAWTEAKTWLIGAPIRLKAIAVKRINGEKLSHAECQYLSKLRKREQKNLL</sequence>
<protein>
    <submittedName>
        <fullName evidence="1">Uncharacterized protein</fullName>
    </submittedName>
</protein>
<reference evidence="1" key="1">
    <citation type="journal article" date="2014" name="Front. Microbiol.">
        <title>High frequency of phylogenetically diverse reductive dehalogenase-homologous genes in deep subseafloor sedimentary metagenomes.</title>
        <authorList>
            <person name="Kawai M."/>
            <person name="Futagami T."/>
            <person name="Toyoda A."/>
            <person name="Takaki Y."/>
            <person name="Nishi S."/>
            <person name="Hori S."/>
            <person name="Arai W."/>
            <person name="Tsubouchi T."/>
            <person name="Morono Y."/>
            <person name="Uchiyama I."/>
            <person name="Ito T."/>
            <person name="Fujiyama A."/>
            <person name="Inagaki F."/>
            <person name="Takami H."/>
        </authorList>
    </citation>
    <scope>NUCLEOTIDE SEQUENCE</scope>
    <source>
        <strain evidence="1">Expedition CK06-06</strain>
    </source>
</reference>
<gene>
    <name evidence="1" type="ORF">S03H2_27391</name>
</gene>
<accession>X1HVM5</accession>
<organism evidence="1">
    <name type="scientific">marine sediment metagenome</name>
    <dbReference type="NCBI Taxonomy" id="412755"/>
    <lineage>
        <taxon>unclassified sequences</taxon>
        <taxon>metagenomes</taxon>
        <taxon>ecological metagenomes</taxon>
    </lineage>
</organism>
<comment type="caution">
    <text evidence="1">The sequence shown here is derived from an EMBL/GenBank/DDBJ whole genome shotgun (WGS) entry which is preliminary data.</text>
</comment>
<evidence type="ECO:0000313" key="1">
    <source>
        <dbReference type="EMBL" id="GAH61120.1"/>
    </source>
</evidence>
<proteinExistence type="predicted"/>
<name>X1HVM5_9ZZZZ</name>